<name>A0A8S0VTM1_CYCAE</name>
<evidence type="ECO:0000313" key="3">
    <source>
        <dbReference type="EMBL" id="CAA7268729.1"/>
    </source>
</evidence>
<feature type="transmembrane region" description="Helical" evidence="1">
    <location>
        <begin position="59"/>
        <end position="81"/>
    </location>
</feature>
<keyword evidence="1" id="KW-1133">Transmembrane helix</keyword>
<dbReference type="EMBL" id="CACVBS010000069">
    <property type="protein sequence ID" value="CAA7268729.1"/>
    <property type="molecule type" value="Genomic_DNA"/>
</dbReference>
<dbReference type="PANTHER" id="PTHR40465:SF1">
    <property type="entry name" value="DUF6534 DOMAIN-CONTAINING PROTEIN"/>
    <property type="match status" value="1"/>
</dbReference>
<comment type="caution">
    <text evidence="3">The sequence shown here is derived from an EMBL/GenBank/DDBJ whole genome shotgun (WGS) entry which is preliminary data.</text>
</comment>
<dbReference type="Proteomes" id="UP000467700">
    <property type="component" value="Unassembled WGS sequence"/>
</dbReference>
<dbReference type="PANTHER" id="PTHR40465">
    <property type="entry name" value="CHROMOSOME 1, WHOLE GENOME SHOTGUN SEQUENCE"/>
    <property type="match status" value="1"/>
</dbReference>
<protein>
    <recommendedName>
        <fullName evidence="2">DUF6534 domain-containing protein</fullName>
    </recommendedName>
</protein>
<evidence type="ECO:0000259" key="2">
    <source>
        <dbReference type="Pfam" id="PF20152"/>
    </source>
</evidence>
<dbReference type="OrthoDB" id="2929525at2759"/>
<feature type="transmembrane region" description="Helical" evidence="1">
    <location>
        <begin position="27"/>
        <end position="47"/>
    </location>
</feature>
<dbReference type="InterPro" id="IPR045339">
    <property type="entry name" value="DUF6534"/>
</dbReference>
<feature type="domain" description="DUF6534" evidence="2">
    <location>
        <begin position="181"/>
        <end position="282"/>
    </location>
</feature>
<dbReference type="Pfam" id="PF20152">
    <property type="entry name" value="DUF6534"/>
    <property type="match status" value="1"/>
</dbReference>
<feature type="transmembrane region" description="Helical" evidence="1">
    <location>
        <begin position="172"/>
        <end position="195"/>
    </location>
</feature>
<feature type="transmembrane region" description="Helical" evidence="1">
    <location>
        <begin position="93"/>
        <end position="116"/>
    </location>
</feature>
<dbReference type="AlphaFoldDB" id="A0A8S0VTM1"/>
<evidence type="ECO:0000313" key="4">
    <source>
        <dbReference type="Proteomes" id="UP000467700"/>
    </source>
</evidence>
<reference evidence="3 4" key="1">
    <citation type="submission" date="2020-01" db="EMBL/GenBank/DDBJ databases">
        <authorList>
            <person name="Gupta K D."/>
        </authorList>
    </citation>
    <scope>NUCLEOTIDE SEQUENCE [LARGE SCALE GENOMIC DNA]</scope>
</reference>
<gene>
    <name evidence="3" type="ORF">AAE3_LOCUS10947</name>
</gene>
<keyword evidence="1" id="KW-0812">Transmembrane</keyword>
<organism evidence="3 4">
    <name type="scientific">Cyclocybe aegerita</name>
    <name type="common">Black poplar mushroom</name>
    <name type="synonym">Agrocybe aegerita</name>
    <dbReference type="NCBI Taxonomy" id="1973307"/>
    <lineage>
        <taxon>Eukaryota</taxon>
        <taxon>Fungi</taxon>
        <taxon>Dikarya</taxon>
        <taxon>Basidiomycota</taxon>
        <taxon>Agaricomycotina</taxon>
        <taxon>Agaricomycetes</taxon>
        <taxon>Agaricomycetidae</taxon>
        <taxon>Agaricales</taxon>
        <taxon>Agaricineae</taxon>
        <taxon>Bolbitiaceae</taxon>
        <taxon>Cyclocybe</taxon>
    </lineage>
</organism>
<keyword evidence="4" id="KW-1185">Reference proteome</keyword>
<accession>A0A8S0VTM1</accession>
<keyword evidence="1" id="KW-0472">Membrane</keyword>
<proteinExistence type="predicted"/>
<feature type="transmembrane region" description="Helical" evidence="1">
    <location>
        <begin position="258"/>
        <end position="277"/>
    </location>
</feature>
<feature type="transmembrane region" description="Helical" evidence="1">
    <location>
        <begin position="128"/>
        <end position="152"/>
    </location>
</feature>
<evidence type="ECO:0000256" key="1">
    <source>
        <dbReference type="SAM" id="Phobius"/>
    </source>
</evidence>
<sequence>MLQDRSATVDFASFQVQTDKNLGVIEVGVFVSLILFGILLAQAYSFFFRRREDTSGLKLLVSSLVFLETVHTSLAAAAVYYDTVTTWRHPAINTYPLSVATIVENLITTMVQLFFAYRIRRIAQGRSLAAFACFVLAVLRSIGVFAVGVIAIREVISDGGTGIFVVRVSWLITTGLTVGGVADLLIAASMIYYLRKLSSPTDLKSTGQILKRLMRWSVQTGLLTSLAHLTTVICFQTMEGRKPYPNRIHPITKRPRVLLVWLAIYIVLAKLYSNSLLMMLNASPQKGIAVSLYDAPSSDIGAVMSGGDGTERTIPLLRLSHNASSLVKSLMKTPAAQLPPIEVAVTVERA</sequence>